<evidence type="ECO:0000259" key="2">
    <source>
        <dbReference type="Pfam" id="PF05649"/>
    </source>
</evidence>
<keyword evidence="4" id="KW-1185">Reference proteome</keyword>
<dbReference type="PROSITE" id="PS51885">
    <property type="entry name" value="NEPRILYSIN"/>
    <property type="match status" value="1"/>
</dbReference>
<dbReference type="SUPFAM" id="SSF55486">
    <property type="entry name" value="Metalloproteases ('zincins'), catalytic domain"/>
    <property type="match status" value="1"/>
</dbReference>
<comment type="similarity">
    <text evidence="1">Belongs to the peptidase M13 family.</text>
</comment>
<dbReference type="GO" id="GO:0004222">
    <property type="term" value="F:metalloendopeptidase activity"/>
    <property type="evidence" value="ECO:0007669"/>
    <property type="project" value="InterPro"/>
</dbReference>
<protein>
    <recommendedName>
        <fullName evidence="2">Peptidase M13 N-terminal domain-containing protein</fullName>
    </recommendedName>
</protein>
<evidence type="ECO:0000256" key="1">
    <source>
        <dbReference type="ARBA" id="ARBA00007357"/>
    </source>
</evidence>
<feature type="non-terminal residue" evidence="3">
    <location>
        <position position="132"/>
    </location>
</feature>
<dbReference type="Pfam" id="PF05649">
    <property type="entry name" value="Peptidase_M13_N"/>
    <property type="match status" value="1"/>
</dbReference>
<dbReference type="InterPro" id="IPR042089">
    <property type="entry name" value="Peptidase_M13_dom_2"/>
</dbReference>
<dbReference type="InterPro" id="IPR008753">
    <property type="entry name" value="Peptidase_M13_N"/>
</dbReference>
<dbReference type="InterPro" id="IPR000718">
    <property type="entry name" value="Peptidase_M13"/>
</dbReference>
<evidence type="ECO:0000313" key="4">
    <source>
        <dbReference type="Proteomes" id="UP001497623"/>
    </source>
</evidence>
<dbReference type="EMBL" id="CAXKWB010012196">
    <property type="protein sequence ID" value="CAL4103663.1"/>
    <property type="molecule type" value="Genomic_DNA"/>
</dbReference>
<sequence>VDEPYLGMPSREYLLRPFNDSDVQAYYKYQLGMAELLGADRKTAERELKEAIEFEAEIAKITVPLAERSNYTKLYNKMTLYELQMVAPEIPWYEYINTMIHPLFSIGTTEPIVVNNLDFFKKIGKLINETPK</sequence>
<feature type="non-terminal residue" evidence="3">
    <location>
        <position position="1"/>
    </location>
</feature>
<reference evidence="3 4" key="1">
    <citation type="submission" date="2024-05" db="EMBL/GenBank/DDBJ databases">
        <authorList>
            <person name="Wallberg A."/>
        </authorList>
    </citation>
    <scope>NUCLEOTIDE SEQUENCE [LARGE SCALE GENOMIC DNA]</scope>
</reference>
<dbReference type="Gene3D" id="1.10.1380.10">
    <property type="entry name" value="Neutral endopeptidase , domain2"/>
    <property type="match status" value="1"/>
</dbReference>
<feature type="domain" description="Peptidase M13 N-terminal" evidence="2">
    <location>
        <begin position="1"/>
        <end position="132"/>
    </location>
</feature>
<accession>A0AAV2R0B0</accession>
<dbReference type="Proteomes" id="UP001497623">
    <property type="component" value="Unassembled WGS sequence"/>
</dbReference>
<evidence type="ECO:0000313" key="3">
    <source>
        <dbReference type="EMBL" id="CAL4103663.1"/>
    </source>
</evidence>
<dbReference type="AlphaFoldDB" id="A0AAV2R0B0"/>
<name>A0AAV2R0B0_MEGNR</name>
<comment type="caution">
    <text evidence="3">The sequence shown here is derived from an EMBL/GenBank/DDBJ whole genome shotgun (WGS) entry which is preliminary data.</text>
</comment>
<proteinExistence type="inferred from homology"/>
<gene>
    <name evidence="3" type="ORF">MNOR_LOCUS17623</name>
</gene>
<organism evidence="3 4">
    <name type="scientific">Meganyctiphanes norvegica</name>
    <name type="common">Northern krill</name>
    <name type="synonym">Thysanopoda norvegica</name>
    <dbReference type="NCBI Taxonomy" id="48144"/>
    <lineage>
        <taxon>Eukaryota</taxon>
        <taxon>Metazoa</taxon>
        <taxon>Ecdysozoa</taxon>
        <taxon>Arthropoda</taxon>
        <taxon>Crustacea</taxon>
        <taxon>Multicrustacea</taxon>
        <taxon>Malacostraca</taxon>
        <taxon>Eumalacostraca</taxon>
        <taxon>Eucarida</taxon>
        <taxon>Euphausiacea</taxon>
        <taxon>Euphausiidae</taxon>
        <taxon>Meganyctiphanes</taxon>
    </lineage>
</organism>
<dbReference type="GO" id="GO:0006508">
    <property type="term" value="P:proteolysis"/>
    <property type="evidence" value="ECO:0007669"/>
    <property type="project" value="InterPro"/>
</dbReference>